<reference evidence="3" key="1">
    <citation type="submission" date="2024-02" db="EMBL/GenBank/DDBJ databases">
        <title>Tomenella chthoni gen. nov. sp. nov., a member of the family Jonesiaceae isolated from bat guano.</title>
        <authorList>
            <person name="Miller S.L."/>
            <person name="King J."/>
            <person name="Sankaranarayanan K."/>
            <person name="Lawson P.A."/>
        </authorList>
    </citation>
    <scope>NUCLEOTIDE SEQUENCE</scope>
    <source>
        <strain evidence="3">BS-20</strain>
    </source>
</reference>
<evidence type="ECO:0000256" key="2">
    <source>
        <dbReference type="SAM" id="Phobius"/>
    </source>
</evidence>
<evidence type="ECO:0000256" key="1">
    <source>
        <dbReference type="SAM" id="MobiDB-lite"/>
    </source>
</evidence>
<feature type="transmembrane region" description="Helical" evidence="2">
    <location>
        <begin position="21"/>
        <end position="47"/>
    </location>
</feature>
<name>A0AAU7DRQ5_9MICO</name>
<sequence>MRNLKRGKATAAVPAGAVRQHWSLIILSGFCLVAGGVLGGVGVVGLFSDVDTNSNAMPMGAAIASVVSGLGVVAVGVWAWAYYRFSYVAIEPTQVVQRTASKRIKRIPYREIVEVEEIIVHNSRQVKITGSDGTVIQTDSDGLDILAIRRKAPRHGRPGKTSSESKDRRRSRQQRK</sequence>
<evidence type="ECO:0000313" key="3">
    <source>
        <dbReference type="EMBL" id="XBH20365.1"/>
    </source>
</evidence>
<evidence type="ECO:0008006" key="4">
    <source>
        <dbReference type="Google" id="ProtNLM"/>
    </source>
</evidence>
<gene>
    <name evidence="3" type="ORF">V5R04_08885</name>
</gene>
<keyword evidence="2" id="KW-0472">Membrane</keyword>
<dbReference type="AlphaFoldDB" id="A0AAU7DRQ5"/>
<proteinExistence type="predicted"/>
<feature type="region of interest" description="Disordered" evidence="1">
    <location>
        <begin position="149"/>
        <end position="176"/>
    </location>
</feature>
<keyword evidence="2" id="KW-0812">Transmembrane</keyword>
<accession>A0AAU7DRQ5</accession>
<feature type="transmembrane region" description="Helical" evidence="2">
    <location>
        <begin position="59"/>
        <end position="83"/>
    </location>
</feature>
<organism evidence="3">
    <name type="scientific">Jonesiaceae bacterium BS-20</name>
    <dbReference type="NCBI Taxonomy" id="3120821"/>
    <lineage>
        <taxon>Bacteria</taxon>
        <taxon>Bacillati</taxon>
        <taxon>Actinomycetota</taxon>
        <taxon>Actinomycetes</taxon>
        <taxon>Micrococcales</taxon>
        <taxon>Jonesiaceae</taxon>
    </lineage>
</organism>
<keyword evidence="2" id="KW-1133">Transmembrane helix</keyword>
<feature type="compositionally biased region" description="Basic residues" evidence="1">
    <location>
        <begin position="149"/>
        <end position="158"/>
    </location>
</feature>
<protein>
    <recommendedName>
        <fullName evidence="4">DUF304 domain-containing protein</fullName>
    </recommendedName>
</protein>
<dbReference type="EMBL" id="CP146203">
    <property type="protein sequence ID" value="XBH20365.1"/>
    <property type="molecule type" value="Genomic_DNA"/>
</dbReference>